<dbReference type="Gene3D" id="2.40.50.100">
    <property type="match status" value="1"/>
</dbReference>
<dbReference type="PANTHER" id="PTHR45266:SF3">
    <property type="entry name" value="OXALOACETATE DECARBOXYLASE ALPHA CHAIN"/>
    <property type="match status" value="1"/>
</dbReference>
<sequence>MKYFVTVNGKDHEVELTERLGQLEISVDGASMDLSVADVDGLGQFAVVVDRRAYGVSIEGDTHDGAVCIAGSRYAFEIEDERERAANAAARARGGKGGVVKAVMPGVVVTLLVEVGAEVEEDQPMLILEAMKMQNEIKSPIAGTVEAIFVEAGQAVEGGAKLVSIKAPAEEA</sequence>
<evidence type="ECO:0000256" key="1">
    <source>
        <dbReference type="ARBA" id="ARBA00023267"/>
    </source>
</evidence>
<dbReference type="CDD" id="cd06850">
    <property type="entry name" value="biotinyl_domain"/>
    <property type="match status" value="1"/>
</dbReference>
<keyword evidence="3" id="KW-0436">Ligase</keyword>
<dbReference type="InterPro" id="IPR050709">
    <property type="entry name" value="Biotin_Carboxyl_Carrier/Decarb"/>
</dbReference>
<dbReference type="PROSITE" id="PS00188">
    <property type="entry name" value="BIOTIN"/>
    <property type="match status" value="1"/>
</dbReference>
<dbReference type="Proteomes" id="UP000316921">
    <property type="component" value="Chromosome"/>
</dbReference>
<keyword evidence="1" id="KW-0092">Biotin</keyword>
<proteinExistence type="predicted"/>
<gene>
    <name evidence="3" type="primary">cfiA</name>
    <name evidence="3" type="ORF">Pla133_40930</name>
</gene>
<protein>
    <submittedName>
        <fullName evidence="3">2-oxoglutarate carboxylase large subunit</fullName>
        <ecNumber evidence="3">6.4.1.7</ecNumber>
    </submittedName>
</protein>
<evidence type="ECO:0000313" key="3">
    <source>
        <dbReference type="EMBL" id="QDU68978.1"/>
    </source>
</evidence>
<dbReference type="KEGG" id="pbap:Pla133_40930"/>
<dbReference type="AlphaFoldDB" id="A0A518BPS0"/>
<evidence type="ECO:0000313" key="4">
    <source>
        <dbReference type="Proteomes" id="UP000316921"/>
    </source>
</evidence>
<dbReference type="FunFam" id="2.40.50.100:FF:000003">
    <property type="entry name" value="Acetyl-CoA carboxylase biotin carboxyl carrier protein"/>
    <property type="match status" value="1"/>
</dbReference>
<dbReference type="GO" id="GO:0034029">
    <property type="term" value="F:2-oxoglutarate carboxylase activity"/>
    <property type="evidence" value="ECO:0007669"/>
    <property type="project" value="UniProtKB-EC"/>
</dbReference>
<dbReference type="EC" id="6.4.1.7" evidence="3"/>
<reference evidence="3 4" key="1">
    <citation type="submission" date="2019-02" db="EMBL/GenBank/DDBJ databases">
        <title>Deep-cultivation of Planctomycetes and their phenomic and genomic characterization uncovers novel biology.</title>
        <authorList>
            <person name="Wiegand S."/>
            <person name="Jogler M."/>
            <person name="Boedeker C."/>
            <person name="Pinto D."/>
            <person name="Vollmers J."/>
            <person name="Rivas-Marin E."/>
            <person name="Kohn T."/>
            <person name="Peeters S.H."/>
            <person name="Heuer A."/>
            <person name="Rast P."/>
            <person name="Oberbeckmann S."/>
            <person name="Bunk B."/>
            <person name="Jeske O."/>
            <person name="Meyerdierks A."/>
            <person name="Storesund J.E."/>
            <person name="Kallscheuer N."/>
            <person name="Luecker S."/>
            <person name="Lage O.M."/>
            <person name="Pohl T."/>
            <person name="Merkel B.J."/>
            <person name="Hornburger P."/>
            <person name="Mueller R.-W."/>
            <person name="Bruemmer F."/>
            <person name="Labrenz M."/>
            <person name="Spormann A.M."/>
            <person name="Op den Camp H."/>
            <person name="Overmann J."/>
            <person name="Amann R."/>
            <person name="Jetten M.S.M."/>
            <person name="Mascher T."/>
            <person name="Medema M.H."/>
            <person name="Devos D.P."/>
            <person name="Kaster A.-K."/>
            <person name="Ovreas L."/>
            <person name="Rohde M."/>
            <person name="Galperin M.Y."/>
            <person name="Jogler C."/>
        </authorList>
    </citation>
    <scope>NUCLEOTIDE SEQUENCE [LARGE SCALE GENOMIC DNA]</scope>
    <source>
        <strain evidence="3 4">Pla133</strain>
    </source>
</reference>
<dbReference type="EMBL" id="CP036287">
    <property type="protein sequence ID" value="QDU68978.1"/>
    <property type="molecule type" value="Genomic_DNA"/>
</dbReference>
<dbReference type="Pfam" id="PF00364">
    <property type="entry name" value="Biotin_lipoyl"/>
    <property type="match status" value="1"/>
</dbReference>
<dbReference type="RefSeq" id="WP_145068465.1">
    <property type="nucleotide sequence ID" value="NZ_CP036287.1"/>
</dbReference>
<accession>A0A518BPS0</accession>
<feature type="domain" description="Lipoyl-binding" evidence="2">
    <location>
        <begin position="91"/>
        <end position="166"/>
    </location>
</feature>
<keyword evidence="4" id="KW-1185">Reference proteome</keyword>
<name>A0A518BPS0_9BACT</name>
<evidence type="ECO:0000259" key="2">
    <source>
        <dbReference type="PROSITE" id="PS50968"/>
    </source>
</evidence>
<organism evidence="3 4">
    <name type="scientific">Engelhardtia mirabilis</name>
    <dbReference type="NCBI Taxonomy" id="2528011"/>
    <lineage>
        <taxon>Bacteria</taxon>
        <taxon>Pseudomonadati</taxon>
        <taxon>Planctomycetota</taxon>
        <taxon>Planctomycetia</taxon>
        <taxon>Planctomycetia incertae sedis</taxon>
        <taxon>Engelhardtia</taxon>
    </lineage>
</organism>
<dbReference type="InterPro" id="IPR000089">
    <property type="entry name" value="Biotin_lipoyl"/>
</dbReference>
<dbReference type="InterPro" id="IPR001882">
    <property type="entry name" value="Biotin_BS"/>
</dbReference>
<dbReference type="SUPFAM" id="SSF51230">
    <property type="entry name" value="Single hybrid motif"/>
    <property type="match status" value="1"/>
</dbReference>
<dbReference type="PROSITE" id="PS50968">
    <property type="entry name" value="BIOTINYL_LIPOYL"/>
    <property type="match status" value="1"/>
</dbReference>
<dbReference type="InterPro" id="IPR011053">
    <property type="entry name" value="Single_hybrid_motif"/>
</dbReference>
<dbReference type="PANTHER" id="PTHR45266">
    <property type="entry name" value="OXALOACETATE DECARBOXYLASE ALPHA CHAIN"/>
    <property type="match status" value="1"/>
</dbReference>